<dbReference type="EMBL" id="FWXR01000001">
    <property type="protein sequence ID" value="SMC32503.1"/>
    <property type="molecule type" value="Genomic_DNA"/>
</dbReference>
<reference evidence="1 2" key="1">
    <citation type="submission" date="2017-04" db="EMBL/GenBank/DDBJ databases">
        <authorList>
            <person name="Afonso C.L."/>
            <person name="Miller P.J."/>
            <person name="Scott M.A."/>
            <person name="Spackman E."/>
            <person name="Goraichik I."/>
            <person name="Dimitrov K.M."/>
            <person name="Suarez D.L."/>
            <person name="Swayne D.E."/>
        </authorList>
    </citation>
    <scope>NUCLEOTIDE SEQUENCE [LARGE SCALE GENOMIC DNA]</scope>
    <source>
        <strain evidence="1 2">CGMCC 1.10972</strain>
    </source>
</reference>
<protein>
    <submittedName>
        <fullName evidence="1">Uncharacterized protein</fullName>
    </submittedName>
</protein>
<proteinExistence type="predicted"/>
<evidence type="ECO:0000313" key="2">
    <source>
        <dbReference type="Proteomes" id="UP000192656"/>
    </source>
</evidence>
<sequence length="62" mass="6744">MKLFLLVEDEAVSNIIVGRDDYGSENPAAVEQTGDLDGVAIGWYRHPDGTFHPGPFEAPAEE</sequence>
<name>A0A1W1Y8M6_9HYPH</name>
<accession>A0A1W1Y8M6</accession>
<gene>
    <name evidence="1" type="ORF">SAMN06297251_10141</name>
</gene>
<keyword evidence="2" id="KW-1185">Reference proteome</keyword>
<dbReference type="STRING" id="937218.SAMN06297251_10141"/>
<dbReference type="RefSeq" id="WP_084407793.1">
    <property type="nucleotide sequence ID" value="NZ_FWXR01000001.1"/>
</dbReference>
<evidence type="ECO:0000313" key="1">
    <source>
        <dbReference type="EMBL" id="SMC32503.1"/>
    </source>
</evidence>
<dbReference type="Proteomes" id="UP000192656">
    <property type="component" value="Unassembled WGS sequence"/>
</dbReference>
<dbReference type="AlphaFoldDB" id="A0A1W1Y8M6"/>
<organism evidence="1 2">
    <name type="scientific">Fulvimarina manganoxydans</name>
    <dbReference type="NCBI Taxonomy" id="937218"/>
    <lineage>
        <taxon>Bacteria</taxon>
        <taxon>Pseudomonadati</taxon>
        <taxon>Pseudomonadota</taxon>
        <taxon>Alphaproteobacteria</taxon>
        <taxon>Hyphomicrobiales</taxon>
        <taxon>Aurantimonadaceae</taxon>
        <taxon>Fulvimarina</taxon>
    </lineage>
</organism>